<dbReference type="EMBL" id="GGEC01077582">
    <property type="protein sequence ID" value="MBX58066.1"/>
    <property type="molecule type" value="Transcribed_RNA"/>
</dbReference>
<dbReference type="AlphaFoldDB" id="A0A2P2PTJ1"/>
<evidence type="ECO:0000313" key="1">
    <source>
        <dbReference type="EMBL" id="MBX58066.1"/>
    </source>
</evidence>
<proteinExistence type="predicted"/>
<protein>
    <submittedName>
        <fullName evidence="1">Uncharacterized protein</fullName>
    </submittedName>
</protein>
<organism evidence="1">
    <name type="scientific">Rhizophora mucronata</name>
    <name type="common">Asiatic mangrove</name>
    <dbReference type="NCBI Taxonomy" id="61149"/>
    <lineage>
        <taxon>Eukaryota</taxon>
        <taxon>Viridiplantae</taxon>
        <taxon>Streptophyta</taxon>
        <taxon>Embryophyta</taxon>
        <taxon>Tracheophyta</taxon>
        <taxon>Spermatophyta</taxon>
        <taxon>Magnoliopsida</taxon>
        <taxon>eudicotyledons</taxon>
        <taxon>Gunneridae</taxon>
        <taxon>Pentapetalae</taxon>
        <taxon>rosids</taxon>
        <taxon>fabids</taxon>
        <taxon>Malpighiales</taxon>
        <taxon>Rhizophoraceae</taxon>
        <taxon>Rhizophora</taxon>
    </lineage>
</organism>
<name>A0A2P2PTJ1_RHIMU</name>
<accession>A0A2P2PTJ1</accession>
<reference evidence="1" key="1">
    <citation type="submission" date="2018-02" db="EMBL/GenBank/DDBJ databases">
        <title>Rhizophora mucronata_Transcriptome.</title>
        <authorList>
            <person name="Meera S.P."/>
            <person name="Sreeshan A."/>
            <person name="Augustine A."/>
        </authorList>
    </citation>
    <scope>NUCLEOTIDE SEQUENCE</scope>
    <source>
        <tissue evidence="1">Leaf</tissue>
    </source>
</reference>
<sequence length="40" mass="4617">MTLGLLRDKDDTDDLGSTFKFGHLRCGVASLSYWIKRPFR</sequence>